<keyword evidence="3" id="KW-0732">Signal</keyword>
<keyword evidence="2" id="KW-1133">Transmembrane helix</keyword>
<proteinExistence type="predicted"/>
<feature type="chain" id="PRO_5003131382" evidence="3">
    <location>
        <begin position="24"/>
        <end position="226"/>
    </location>
</feature>
<feature type="signal peptide" evidence="3">
    <location>
        <begin position="1"/>
        <end position="23"/>
    </location>
</feature>
<dbReference type="STRING" id="457427.SSOG_05480"/>
<accession>D9WM63</accession>
<evidence type="ECO:0000256" key="3">
    <source>
        <dbReference type="SAM" id="SignalP"/>
    </source>
</evidence>
<feature type="transmembrane region" description="Helical" evidence="2">
    <location>
        <begin position="152"/>
        <end position="170"/>
    </location>
</feature>
<evidence type="ECO:0000256" key="2">
    <source>
        <dbReference type="SAM" id="Phobius"/>
    </source>
</evidence>
<reference evidence="4 5" key="1">
    <citation type="submission" date="2009-02" db="EMBL/GenBank/DDBJ databases">
        <title>Annotation of Streptomyces hygroscopicus strain ATCC 53653.</title>
        <authorList>
            <consortium name="The Broad Institute Genome Sequencing Platform"/>
            <consortium name="Broad Institute Microbial Sequencing Center"/>
            <person name="Fischbach M."/>
            <person name="Godfrey P."/>
            <person name="Ward D."/>
            <person name="Young S."/>
            <person name="Zeng Q."/>
            <person name="Koehrsen M."/>
            <person name="Alvarado L."/>
            <person name="Berlin A.M."/>
            <person name="Bochicchio J."/>
            <person name="Borenstein D."/>
            <person name="Chapman S.B."/>
            <person name="Chen Z."/>
            <person name="Engels R."/>
            <person name="Freedman E."/>
            <person name="Gellesch M."/>
            <person name="Goldberg J."/>
            <person name="Griggs A."/>
            <person name="Gujja S."/>
            <person name="Heilman E.R."/>
            <person name="Heiman D.I."/>
            <person name="Hepburn T.A."/>
            <person name="Howarth C."/>
            <person name="Jen D."/>
            <person name="Larson L."/>
            <person name="Lewis B."/>
            <person name="Mehta T."/>
            <person name="Park D."/>
            <person name="Pearson M."/>
            <person name="Richards J."/>
            <person name="Roberts A."/>
            <person name="Saif S."/>
            <person name="Shea T.D."/>
            <person name="Shenoy N."/>
            <person name="Sisk P."/>
            <person name="Stolte C."/>
            <person name="Sykes S.N."/>
            <person name="Thomson T."/>
            <person name="Walk T."/>
            <person name="White J."/>
            <person name="Yandava C."/>
            <person name="Straight P."/>
            <person name="Clardy J."/>
            <person name="Hung D."/>
            <person name="Kolter R."/>
            <person name="Mekalanos J."/>
            <person name="Walker S."/>
            <person name="Walsh C.T."/>
            <person name="Wieland-Brown L.C."/>
            <person name="Haas B."/>
            <person name="Nusbaum C."/>
            <person name="Birren B."/>
        </authorList>
    </citation>
    <scope>NUCLEOTIDE SEQUENCE [LARGE SCALE GENOMIC DNA]</scope>
    <source>
        <strain evidence="4 5">ATCC 53653</strain>
    </source>
</reference>
<sequence length="226" mass="22797">MRIATLTLCTAALCLIASGPALADQRHDGTATIRVSPLAIAPGAEVEVRAFGCQGTMATATSPVFVSDAELTPDGDGLFSEATIRSTATKGAHRVSVDCGGGAAPGGTGKVSVAVERPPSPVAPVHAGGGGAPRPAEPEGRWPRGGVGGAEAYSLVLSGGTAVAVAGLAVRRRRQRQRVGVGGRMYETRFPGPGRLAMGPGLGGAAARAVDVGPGHHRRYGRPRRR</sequence>
<evidence type="ECO:0000313" key="5">
    <source>
        <dbReference type="Proteomes" id="UP000003963"/>
    </source>
</evidence>
<dbReference type="AlphaFoldDB" id="D9WM63"/>
<feature type="compositionally biased region" description="Basic residues" evidence="1">
    <location>
        <begin position="215"/>
        <end position="226"/>
    </location>
</feature>
<keyword evidence="2" id="KW-0812">Transmembrane</keyword>
<gene>
    <name evidence="4" type="ORF">SSOG_05480</name>
</gene>
<keyword evidence="5" id="KW-1185">Reference proteome</keyword>
<feature type="region of interest" description="Disordered" evidence="1">
    <location>
        <begin position="121"/>
        <end position="140"/>
    </location>
</feature>
<name>D9WM63_9ACTN</name>
<organism evidence="4 5">
    <name type="scientific">Streptomyces himastatinicus ATCC 53653</name>
    <dbReference type="NCBI Taxonomy" id="457427"/>
    <lineage>
        <taxon>Bacteria</taxon>
        <taxon>Bacillati</taxon>
        <taxon>Actinomycetota</taxon>
        <taxon>Actinomycetes</taxon>
        <taxon>Kitasatosporales</taxon>
        <taxon>Streptomycetaceae</taxon>
        <taxon>Streptomyces</taxon>
        <taxon>Streptomyces violaceusniger group</taxon>
    </lineage>
</organism>
<keyword evidence="2" id="KW-0472">Membrane</keyword>
<protein>
    <submittedName>
        <fullName evidence="4">Putative membrane protein</fullName>
    </submittedName>
</protein>
<dbReference type="HOGENOM" id="CLU_080733_0_0_11"/>
<dbReference type="Proteomes" id="UP000003963">
    <property type="component" value="Unassembled WGS sequence"/>
</dbReference>
<evidence type="ECO:0000256" key="1">
    <source>
        <dbReference type="SAM" id="MobiDB-lite"/>
    </source>
</evidence>
<dbReference type="EMBL" id="GG657754">
    <property type="protein sequence ID" value="EFL25766.1"/>
    <property type="molecule type" value="Genomic_DNA"/>
</dbReference>
<evidence type="ECO:0000313" key="4">
    <source>
        <dbReference type="EMBL" id="EFL25766.1"/>
    </source>
</evidence>
<dbReference type="RefSeq" id="WP_009717568.1">
    <property type="nucleotide sequence ID" value="NZ_GG657754.1"/>
</dbReference>
<feature type="region of interest" description="Disordered" evidence="1">
    <location>
        <begin position="201"/>
        <end position="226"/>
    </location>
</feature>